<reference evidence="3" key="1">
    <citation type="submission" date="2017-12" db="EMBL/GenBank/DDBJ databases">
        <authorList>
            <person name="Diaz M."/>
        </authorList>
    </citation>
    <scope>NUCLEOTIDE SEQUENCE [LARGE SCALE GENOMIC DNA]</scope>
    <source>
        <strain evidence="3">FI11154</strain>
    </source>
</reference>
<evidence type="ECO:0000313" key="2">
    <source>
        <dbReference type="EMBL" id="SPL65524.1"/>
    </source>
</evidence>
<evidence type="ECO:0000313" key="3">
    <source>
        <dbReference type="Proteomes" id="UP000246073"/>
    </source>
</evidence>
<keyword evidence="1" id="KW-1133">Transmembrane helix</keyword>
<keyword evidence="1" id="KW-0472">Membrane</keyword>
<dbReference type="EMBL" id="OOFM01000005">
    <property type="protein sequence ID" value="SPL65524.1"/>
    <property type="molecule type" value="Genomic_DNA"/>
</dbReference>
<keyword evidence="1" id="KW-0812">Transmembrane</keyword>
<proteinExistence type="predicted"/>
<gene>
    <name evidence="2" type="ORF">OHAE_1391</name>
</gene>
<name>A0A2P9HN66_9HYPH</name>
<organism evidence="2 3">
    <name type="scientific">Ochrobactrum soli</name>
    <dbReference type="NCBI Taxonomy" id="2448455"/>
    <lineage>
        <taxon>Bacteria</taxon>
        <taxon>Pseudomonadati</taxon>
        <taxon>Pseudomonadota</taxon>
        <taxon>Alphaproteobacteria</taxon>
        <taxon>Hyphomicrobiales</taxon>
        <taxon>Brucellaceae</taxon>
        <taxon>Brucella/Ochrobactrum group</taxon>
        <taxon>Ochrobactrum</taxon>
    </lineage>
</organism>
<evidence type="ECO:0000256" key="1">
    <source>
        <dbReference type="SAM" id="Phobius"/>
    </source>
</evidence>
<protein>
    <submittedName>
        <fullName evidence="2">Uncharacterized protein</fullName>
    </submittedName>
</protein>
<dbReference type="AlphaFoldDB" id="A0A2P9HN66"/>
<accession>A0A2P9HN66</accession>
<sequence>MGWYGVWTLTLALGFGGLVFGLIWALVFRALGLAARR</sequence>
<dbReference type="Proteomes" id="UP000246073">
    <property type="component" value="Unassembled WGS sequence"/>
</dbReference>
<feature type="transmembrane region" description="Helical" evidence="1">
    <location>
        <begin position="6"/>
        <end position="28"/>
    </location>
</feature>